<dbReference type="InParanoid" id="A0A1E7ETN4"/>
<proteinExistence type="predicted"/>
<feature type="compositionally biased region" description="Basic residues" evidence="1">
    <location>
        <begin position="486"/>
        <end position="496"/>
    </location>
</feature>
<sequence length="543" mass="62031">MNNKYNVRAIRDELDTYIRCNAWNKFRKRFVSLLSVEGNDGQQQQQQQRSSLCRAVIEYSNNKCSFNNYNKGNTTTTGRNSLLHVLCRRFNSSPEHPVPMDMIELIGQTCPKLFSKSIISDVDTPAKSPFMILLDRGAPPFLIERIIQILYDYDKNNHNHNDRDGDGDDNIIKPISKIRNKNKNKNNVLPPSLVMQCLVGKDSKGNTPLLHAIKYQDCPDMLRTLVEYDKYGQSLLITSRKGQIPLYYLVQQAMRELGQYYNISSRTTTVLFDTTQLPENLVYMLRKTQRAIYVEQHGTKSLSMYNNDGKIPLHVGIEQKKDWKYLEYLIRLAPESGRIPTTRTVTTTTRHMRSWSHSPLSSFSREKQFQQHQQQNQQMGGQLPLHLVLLQYNGGSCDDHRRYDRNKSSSTSASNNSCNASIHTTTETTTNTYYNAKETIIGLWKIYPEAALMKDPTTNLYPFQSLAAASVSSPSVASSSSPSSSTKRKNNGRKSRPSTNNISGSIEQTTMMMTEMIDNQSKEQLSLVYQFLREAPEVLQLLI</sequence>
<accession>A0A1E7ETN4</accession>
<gene>
    <name evidence="2" type="ORF">FRACYDRAFT_248567</name>
</gene>
<feature type="compositionally biased region" description="Low complexity" evidence="1">
    <location>
        <begin position="408"/>
        <end position="421"/>
    </location>
</feature>
<feature type="region of interest" description="Disordered" evidence="1">
    <location>
        <begin position="400"/>
        <end position="421"/>
    </location>
</feature>
<name>A0A1E7ETN4_9STRA</name>
<dbReference type="Gene3D" id="1.25.40.20">
    <property type="entry name" value="Ankyrin repeat-containing domain"/>
    <property type="match status" value="1"/>
</dbReference>
<evidence type="ECO:0000313" key="2">
    <source>
        <dbReference type="EMBL" id="OEU09232.1"/>
    </source>
</evidence>
<dbReference type="SUPFAM" id="SSF48403">
    <property type="entry name" value="Ankyrin repeat"/>
    <property type="match status" value="1"/>
</dbReference>
<feature type="region of interest" description="Disordered" evidence="1">
    <location>
        <begin position="473"/>
        <end position="506"/>
    </location>
</feature>
<dbReference type="OrthoDB" id="56238at2759"/>
<evidence type="ECO:0008006" key="4">
    <source>
        <dbReference type="Google" id="ProtNLM"/>
    </source>
</evidence>
<dbReference type="InterPro" id="IPR036770">
    <property type="entry name" value="Ankyrin_rpt-contain_sf"/>
</dbReference>
<dbReference type="Proteomes" id="UP000095751">
    <property type="component" value="Unassembled WGS sequence"/>
</dbReference>
<evidence type="ECO:0000256" key="1">
    <source>
        <dbReference type="SAM" id="MobiDB-lite"/>
    </source>
</evidence>
<keyword evidence="3" id="KW-1185">Reference proteome</keyword>
<organism evidence="2 3">
    <name type="scientific">Fragilariopsis cylindrus CCMP1102</name>
    <dbReference type="NCBI Taxonomy" id="635003"/>
    <lineage>
        <taxon>Eukaryota</taxon>
        <taxon>Sar</taxon>
        <taxon>Stramenopiles</taxon>
        <taxon>Ochrophyta</taxon>
        <taxon>Bacillariophyta</taxon>
        <taxon>Bacillariophyceae</taxon>
        <taxon>Bacillariophycidae</taxon>
        <taxon>Bacillariales</taxon>
        <taxon>Bacillariaceae</taxon>
        <taxon>Fragilariopsis</taxon>
    </lineage>
</organism>
<dbReference type="AlphaFoldDB" id="A0A1E7ETN4"/>
<reference evidence="2 3" key="1">
    <citation type="submission" date="2016-09" db="EMBL/GenBank/DDBJ databases">
        <title>Extensive genetic diversity and differential bi-allelic expression allows diatom success in the polar Southern Ocean.</title>
        <authorList>
            <consortium name="DOE Joint Genome Institute"/>
            <person name="Mock T."/>
            <person name="Otillar R.P."/>
            <person name="Strauss J."/>
            <person name="Dupont C."/>
            <person name="Frickenhaus S."/>
            <person name="Maumus F."/>
            <person name="Mcmullan M."/>
            <person name="Sanges R."/>
            <person name="Schmutz J."/>
            <person name="Toseland A."/>
            <person name="Valas R."/>
            <person name="Veluchamy A."/>
            <person name="Ward B.J."/>
            <person name="Allen A."/>
            <person name="Barry K."/>
            <person name="Falciatore A."/>
            <person name="Ferrante M."/>
            <person name="Fortunato A.E."/>
            <person name="Gloeckner G."/>
            <person name="Gruber A."/>
            <person name="Hipkin R."/>
            <person name="Janech M."/>
            <person name="Kroth P."/>
            <person name="Leese F."/>
            <person name="Lindquist E."/>
            <person name="Lyon B.R."/>
            <person name="Martin J."/>
            <person name="Mayer C."/>
            <person name="Parker M."/>
            <person name="Quesneville H."/>
            <person name="Raymond J."/>
            <person name="Uhlig C."/>
            <person name="Valentin K.U."/>
            <person name="Worden A.Z."/>
            <person name="Armbrust E.V."/>
            <person name="Bowler C."/>
            <person name="Green B."/>
            <person name="Moulton V."/>
            <person name="Van Oosterhout C."/>
            <person name="Grigoriev I."/>
        </authorList>
    </citation>
    <scope>NUCLEOTIDE SEQUENCE [LARGE SCALE GENOMIC DNA]</scope>
    <source>
        <strain evidence="2 3">CCMP1102</strain>
    </source>
</reference>
<evidence type="ECO:0000313" key="3">
    <source>
        <dbReference type="Proteomes" id="UP000095751"/>
    </source>
</evidence>
<feature type="compositionally biased region" description="Polar residues" evidence="1">
    <location>
        <begin position="497"/>
        <end position="506"/>
    </location>
</feature>
<feature type="compositionally biased region" description="Low complexity" evidence="1">
    <location>
        <begin position="473"/>
        <end position="485"/>
    </location>
</feature>
<dbReference type="EMBL" id="KV784376">
    <property type="protein sequence ID" value="OEU09232.1"/>
    <property type="molecule type" value="Genomic_DNA"/>
</dbReference>
<dbReference type="KEGG" id="fcy:FRACYDRAFT_248567"/>
<protein>
    <recommendedName>
        <fullName evidence="4">Ankyrin</fullName>
    </recommendedName>
</protein>